<evidence type="ECO:0000313" key="2">
    <source>
        <dbReference type="Proteomes" id="UP000505355"/>
    </source>
</evidence>
<dbReference type="Proteomes" id="UP000505355">
    <property type="component" value="Chromosome"/>
</dbReference>
<dbReference type="KEGG" id="mmab:HQ865_03300"/>
<sequence>MKLEQNWRSKSVTVLENSDYGDPETAPTPLVKRCLEYVRIPVGNLDIEQLRLLIGQQIGLPYLIVQALTHLEKDILSEGDFYPGDLLKSIISVDVLFWKAHSDLYRQLKTLIKKNKQKIAGEGINITSFLNYQ</sequence>
<protein>
    <submittedName>
        <fullName evidence="1">Uncharacterized protein</fullName>
    </submittedName>
</protein>
<dbReference type="RefSeq" id="WP_173413522.1">
    <property type="nucleotide sequence ID" value="NZ_CP054139.1"/>
</dbReference>
<gene>
    <name evidence="1" type="ORF">HQ865_03300</name>
</gene>
<evidence type="ECO:0000313" key="1">
    <source>
        <dbReference type="EMBL" id="QKJ28824.1"/>
    </source>
</evidence>
<dbReference type="AlphaFoldDB" id="A0A7D4Q8F2"/>
<proteinExistence type="predicted"/>
<name>A0A7D4Q8F2_9SPHI</name>
<dbReference type="InterPro" id="IPR040547">
    <property type="entry name" value="CdiI"/>
</dbReference>
<organism evidence="1 2">
    <name type="scientific">Mucilaginibacter mali</name>
    <dbReference type="NCBI Taxonomy" id="2740462"/>
    <lineage>
        <taxon>Bacteria</taxon>
        <taxon>Pseudomonadati</taxon>
        <taxon>Bacteroidota</taxon>
        <taxon>Sphingobacteriia</taxon>
        <taxon>Sphingobacteriales</taxon>
        <taxon>Sphingobacteriaceae</taxon>
        <taxon>Mucilaginibacter</taxon>
    </lineage>
</organism>
<dbReference type="CDD" id="cd20691">
    <property type="entry name" value="CdiI_EC536-like"/>
    <property type="match status" value="1"/>
</dbReference>
<reference evidence="1 2" key="1">
    <citation type="submission" date="2020-05" db="EMBL/GenBank/DDBJ databases">
        <title>Mucilaginibacter mali sp. nov.</title>
        <authorList>
            <person name="Kim H.S."/>
            <person name="Lee K.C."/>
            <person name="Suh M.K."/>
            <person name="Kim J.-S."/>
            <person name="Han K.-I."/>
            <person name="Eom M.K."/>
            <person name="Shin Y.K."/>
            <person name="Lee J.-S."/>
        </authorList>
    </citation>
    <scope>NUCLEOTIDE SEQUENCE [LARGE SCALE GENOMIC DNA]</scope>
    <source>
        <strain evidence="1 2">G2-14</strain>
    </source>
</reference>
<dbReference type="Pfam" id="PF18616">
    <property type="entry name" value="CdiI_3"/>
    <property type="match status" value="1"/>
</dbReference>
<accession>A0A7D4Q8F2</accession>
<dbReference type="EMBL" id="CP054139">
    <property type="protein sequence ID" value="QKJ28824.1"/>
    <property type="molecule type" value="Genomic_DNA"/>
</dbReference>
<keyword evidence="2" id="KW-1185">Reference proteome</keyword>